<keyword evidence="2" id="KW-1043">Host membrane</keyword>
<evidence type="ECO:0000256" key="2">
    <source>
        <dbReference type="ARBA" id="ARBA00022870"/>
    </source>
</evidence>
<evidence type="ECO:0000259" key="7">
    <source>
        <dbReference type="Pfam" id="PF05357"/>
    </source>
</evidence>
<name>A0ABX8VT71_9GAMM</name>
<feature type="compositionally biased region" description="Low complexity" evidence="4">
    <location>
        <begin position="84"/>
        <end position="138"/>
    </location>
</feature>
<organism evidence="9 10">
    <name type="scientific">Dickeya zeae</name>
    <dbReference type="NCBI Taxonomy" id="204042"/>
    <lineage>
        <taxon>Bacteria</taxon>
        <taxon>Pseudomonadati</taxon>
        <taxon>Pseudomonadota</taxon>
        <taxon>Gammaproteobacteria</taxon>
        <taxon>Enterobacterales</taxon>
        <taxon>Pectobacteriaceae</taxon>
        <taxon>Dickeya</taxon>
    </lineage>
</organism>
<comment type="subcellular location">
    <subcellularLocation>
        <location evidence="1">Host membrane</location>
        <topology evidence="1">Single-pass membrane protein</topology>
    </subcellularLocation>
</comment>
<feature type="region of interest" description="Disordered" evidence="4">
    <location>
        <begin position="346"/>
        <end position="371"/>
    </location>
</feature>
<keyword evidence="5" id="KW-0472">Membrane</keyword>
<reference evidence="9 10" key="1">
    <citation type="submission" date="2019-06" db="EMBL/GenBank/DDBJ databases">
        <title>Complete genome of Dickeya zeae PL65.</title>
        <authorList>
            <person name="Boluk G."/>
            <person name="Arif M."/>
        </authorList>
    </citation>
    <scope>NUCLEOTIDE SEQUENCE [LARGE SCALE GENOMIC DNA]</scope>
    <source>
        <strain evidence="9 10">PL65</strain>
    </source>
</reference>
<feature type="chain" id="PRO_5045034067" description="Attachment protein G3P N-terminal domain-containing protein" evidence="6">
    <location>
        <begin position="24"/>
        <end position="525"/>
    </location>
</feature>
<dbReference type="EMBL" id="CP040817">
    <property type="protein sequence ID" value="QYM90997.1"/>
    <property type="molecule type" value="Genomic_DNA"/>
</dbReference>
<dbReference type="RefSeq" id="WP_220177788.1">
    <property type="nucleotide sequence ID" value="NZ_CP040817.1"/>
</dbReference>
<evidence type="ECO:0000313" key="8">
    <source>
        <dbReference type="EMBL" id="QYM90986.1"/>
    </source>
</evidence>
<dbReference type="SUPFAM" id="SSF50176">
    <property type="entry name" value="N-terminal domains of the minor coat protein g3p"/>
    <property type="match status" value="1"/>
</dbReference>
<feature type="transmembrane region" description="Helical" evidence="5">
    <location>
        <begin position="498"/>
        <end position="520"/>
    </location>
</feature>
<keyword evidence="3 5" id="KW-1133">Transmembrane helix</keyword>
<feature type="domain" description="Attachment protein G3P N-terminal" evidence="7">
    <location>
        <begin position="1"/>
        <end position="68"/>
    </location>
</feature>
<evidence type="ECO:0000256" key="3">
    <source>
        <dbReference type="ARBA" id="ARBA00022989"/>
    </source>
</evidence>
<evidence type="ECO:0000313" key="9">
    <source>
        <dbReference type="EMBL" id="QYM90997.1"/>
    </source>
</evidence>
<dbReference type="EMBL" id="CP040817">
    <property type="protein sequence ID" value="QYM90986.1"/>
    <property type="molecule type" value="Genomic_DNA"/>
</dbReference>
<proteinExistence type="predicted"/>
<dbReference type="Pfam" id="PF05357">
    <property type="entry name" value="Phage_Coat_A"/>
    <property type="match status" value="1"/>
</dbReference>
<keyword evidence="10" id="KW-1185">Reference proteome</keyword>
<dbReference type="Proteomes" id="UP000824976">
    <property type="component" value="Chromosome"/>
</dbReference>
<gene>
    <name evidence="8" type="ORF">FGI21_03445</name>
    <name evidence="9" type="ORF">FGI21_03500</name>
</gene>
<feature type="signal peptide" evidence="6">
    <location>
        <begin position="1"/>
        <end position="23"/>
    </location>
</feature>
<sequence>MKKSIIALRAGVLFFCCPLYGFSAMTDSQCTAQPAFDGSMQGVYTSGDNRYAIFNGCKYVLSGVGVGTNDASVWSGHWSPVSASTADGSGSGNTNSGTASSGSGNTGSSSGVPSTAGSSGTGSSSLSSPGSSISLTPGNLPTSSSAFETTTLGTNGPLYVAMSLTTSPSTVYAIGNEPDALAFYSLMRKLTAEDSFFLAKPTSDPCNTTTSYSGSNGSFQLPSCQKNNFKLTLTSKNSYSGSNSVSYSYNISYDYTYYNNSAVCMTASDGTRQCDPSRSVSSTSSQSSTYSIQVMANAAYYSGSSTGTVTPPPSGTASGSGTGSYSTCSYVDSSGKVTSYTAPYGTSCSSSGSSSTGTSGNTAAGSSSSAGSAFDYDRMAKAIRDGLTENYDESATQKSISGQLDDQSKSIMDSLSSLNNSISGLTGNGGTVGTEFRGSSSLMTQIGEGDKSPLLDTFLHSNLFPSLPSPQQCRPIVFGQGQQYEFSIDCKYINTFKAIFAFILYFWTFVTLYDSFTGVLRKPKV</sequence>
<feature type="region of interest" description="Disordered" evidence="4">
    <location>
        <begin position="84"/>
        <end position="140"/>
    </location>
</feature>
<accession>A0ABX8VT71</accession>
<dbReference type="InterPro" id="IPR008021">
    <property type="entry name" value="Attachment_G3P_N"/>
</dbReference>
<protein>
    <recommendedName>
        <fullName evidence="7">Attachment protein G3P N-terminal domain-containing protein</fullName>
    </recommendedName>
</protein>
<keyword evidence="6" id="KW-0732">Signal</keyword>
<evidence type="ECO:0000256" key="4">
    <source>
        <dbReference type="SAM" id="MobiDB-lite"/>
    </source>
</evidence>
<evidence type="ECO:0000256" key="1">
    <source>
        <dbReference type="ARBA" id="ARBA00004379"/>
    </source>
</evidence>
<dbReference type="Gene3D" id="2.30.27.10">
    <property type="entry name" value="Phage FD Coat Protein,Membrane penetration domain"/>
    <property type="match status" value="1"/>
</dbReference>
<keyword evidence="5" id="KW-0812">Transmembrane</keyword>
<dbReference type="InterPro" id="IPR036200">
    <property type="entry name" value="Attachment_G3P_N_sf"/>
</dbReference>
<evidence type="ECO:0000256" key="5">
    <source>
        <dbReference type="SAM" id="Phobius"/>
    </source>
</evidence>
<evidence type="ECO:0000313" key="10">
    <source>
        <dbReference type="Proteomes" id="UP000824976"/>
    </source>
</evidence>
<evidence type="ECO:0000256" key="6">
    <source>
        <dbReference type="SAM" id="SignalP"/>
    </source>
</evidence>